<keyword evidence="2" id="KW-1185">Reference proteome</keyword>
<evidence type="ECO:0000313" key="1">
    <source>
        <dbReference type="EMBL" id="CAB4299120.1"/>
    </source>
</evidence>
<name>A0A6J5WBN6_PRUAR</name>
<accession>A0A6J5WBN6</accession>
<gene>
    <name evidence="1" type="ORF">ORAREDHAP_LOCUS12641</name>
</gene>
<organism evidence="1 2">
    <name type="scientific">Prunus armeniaca</name>
    <name type="common">Apricot</name>
    <name type="synonym">Armeniaca vulgaris</name>
    <dbReference type="NCBI Taxonomy" id="36596"/>
    <lineage>
        <taxon>Eukaryota</taxon>
        <taxon>Viridiplantae</taxon>
        <taxon>Streptophyta</taxon>
        <taxon>Embryophyta</taxon>
        <taxon>Tracheophyta</taxon>
        <taxon>Spermatophyta</taxon>
        <taxon>Magnoliopsida</taxon>
        <taxon>eudicotyledons</taxon>
        <taxon>Gunneridae</taxon>
        <taxon>Pentapetalae</taxon>
        <taxon>rosids</taxon>
        <taxon>fabids</taxon>
        <taxon>Rosales</taxon>
        <taxon>Rosaceae</taxon>
        <taxon>Amygdaloideae</taxon>
        <taxon>Amygdaleae</taxon>
        <taxon>Prunus</taxon>
    </lineage>
</organism>
<proteinExistence type="predicted"/>
<reference evidence="2" key="1">
    <citation type="journal article" date="2020" name="Genome Biol.">
        <title>Gamete binning: chromosome-level and haplotype-resolved genome assembly enabled by high-throughput single-cell sequencing of gamete genomes.</title>
        <authorList>
            <person name="Campoy J.A."/>
            <person name="Sun H."/>
            <person name="Goel M."/>
            <person name="Jiao W.-B."/>
            <person name="Folz-Donahue K."/>
            <person name="Wang N."/>
            <person name="Rubio M."/>
            <person name="Liu C."/>
            <person name="Kukat C."/>
            <person name="Ruiz D."/>
            <person name="Huettel B."/>
            <person name="Schneeberger K."/>
        </authorList>
    </citation>
    <scope>NUCLEOTIDE SEQUENCE [LARGE SCALE GENOMIC DNA]</scope>
    <source>
        <strain evidence="2">cv. Rojo Pasion</strain>
    </source>
</reference>
<dbReference type="AlphaFoldDB" id="A0A6J5WBN6"/>
<evidence type="ECO:0000313" key="2">
    <source>
        <dbReference type="Proteomes" id="UP000507245"/>
    </source>
</evidence>
<dbReference type="PANTHER" id="PTHR33116">
    <property type="entry name" value="REVERSE TRANSCRIPTASE ZINC-BINDING DOMAIN-CONTAINING PROTEIN-RELATED-RELATED"/>
    <property type="match status" value="1"/>
</dbReference>
<dbReference type="Proteomes" id="UP000507245">
    <property type="component" value="Unassembled WGS sequence"/>
</dbReference>
<dbReference type="EMBL" id="CAEKKB010000002">
    <property type="protein sequence ID" value="CAB4299120.1"/>
    <property type="molecule type" value="Genomic_DNA"/>
</dbReference>
<dbReference type="PANTHER" id="PTHR33116:SF78">
    <property type="entry name" value="OS12G0587133 PROTEIN"/>
    <property type="match status" value="1"/>
</dbReference>
<evidence type="ECO:0008006" key="3">
    <source>
        <dbReference type="Google" id="ProtNLM"/>
    </source>
</evidence>
<dbReference type="OrthoDB" id="1166427at2759"/>
<sequence length="312" mass="35019">MLAIFVADHALLAPPYLSSLYRYYPQPHQLSLRGHQVELFSRPNAYARNFVQNLWILYLIHSRITKAIYRSVVDKVLQKLTAWKGKLLSLPGRATLIQSVAASIPLYTMQTVQMPISTCDELDKIDRNFLWGSNGDNLRTYLVNWGFVCISKKKAGLGLKHTALMNQSMLAKVGWRLLQQKDNVWSDSLTKKYLQGNSSSIIRNGRPMSSSPSPTWRVIEHGVDILKNGSVEGVDEGKLQLKVVDYLAHGTWDLHKLKEDLSLGMVAHIICVPTGLCCKPDLPVWKHTSNGSFSVKSAYRANCGDFSSMDVS</sequence>
<protein>
    <recommendedName>
        <fullName evidence="3">Reverse transcriptase zinc-binding domain-containing protein</fullName>
    </recommendedName>
</protein>